<dbReference type="Proteomes" id="UP001432027">
    <property type="component" value="Unassembled WGS sequence"/>
</dbReference>
<feature type="region of interest" description="Disordered" evidence="1">
    <location>
        <begin position="118"/>
        <end position="150"/>
    </location>
</feature>
<dbReference type="AlphaFoldDB" id="A0AAV5UEL1"/>
<evidence type="ECO:0000313" key="3">
    <source>
        <dbReference type="Proteomes" id="UP001432027"/>
    </source>
</evidence>
<organism evidence="2 3">
    <name type="scientific">Pristionchus entomophagus</name>
    <dbReference type="NCBI Taxonomy" id="358040"/>
    <lineage>
        <taxon>Eukaryota</taxon>
        <taxon>Metazoa</taxon>
        <taxon>Ecdysozoa</taxon>
        <taxon>Nematoda</taxon>
        <taxon>Chromadorea</taxon>
        <taxon>Rhabditida</taxon>
        <taxon>Rhabditina</taxon>
        <taxon>Diplogasteromorpha</taxon>
        <taxon>Diplogasteroidea</taxon>
        <taxon>Neodiplogasteridae</taxon>
        <taxon>Pristionchus</taxon>
    </lineage>
</organism>
<feature type="compositionally biased region" description="Basic and acidic residues" evidence="1">
    <location>
        <begin position="1"/>
        <end position="34"/>
    </location>
</feature>
<reference evidence="2" key="1">
    <citation type="submission" date="2023-10" db="EMBL/GenBank/DDBJ databases">
        <title>Genome assembly of Pristionchus species.</title>
        <authorList>
            <person name="Yoshida K."/>
            <person name="Sommer R.J."/>
        </authorList>
    </citation>
    <scope>NUCLEOTIDE SEQUENCE</scope>
    <source>
        <strain evidence="2">RS0144</strain>
    </source>
</reference>
<name>A0AAV5UEL1_9BILA</name>
<gene>
    <name evidence="2" type="ORF">PENTCL1PPCAC_27018</name>
</gene>
<evidence type="ECO:0000256" key="1">
    <source>
        <dbReference type="SAM" id="MobiDB-lite"/>
    </source>
</evidence>
<feature type="compositionally biased region" description="Basic and acidic residues" evidence="1">
    <location>
        <begin position="41"/>
        <end position="86"/>
    </location>
</feature>
<protein>
    <submittedName>
        <fullName evidence="2">Uncharacterized protein</fullName>
    </submittedName>
</protein>
<dbReference type="EMBL" id="BTSX01000006">
    <property type="protein sequence ID" value="GMT04844.1"/>
    <property type="molecule type" value="Genomic_DNA"/>
</dbReference>
<feature type="compositionally biased region" description="Polar residues" evidence="1">
    <location>
        <begin position="127"/>
        <end position="143"/>
    </location>
</feature>
<accession>A0AAV5UEL1</accession>
<evidence type="ECO:0000313" key="2">
    <source>
        <dbReference type="EMBL" id="GMT04844.1"/>
    </source>
</evidence>
<sequence length="150" mass="17822">MEARANLESTRRAKEAELKKRKNEEKEREDEKEREKRRKKEEKEIIVRTKEEEKMKIMEEKNKKEEEENRKREEHREPRAYSDESGIHIMMPDIDSDMNGEGDDEVQYIETIDLEMNTHMNGDEDGPSTSSLPDPSMPSTSNLIFYPSCR</sequence>
<keyword evidence="3" id="KW-1185">Reference proteome</keyword>
<comment type="caution">
    <text evidence="2">The sequence shown here is derived from an EMBL/GenBank/DDBJ whole genome shotgun (WGS) entry which is preliminary data.</text>
</comment>
<proteinExistence type="predicted"/>
<feature type="region of interest" description="Disordered" evidence="1">
    <location>
        <begin position="1"/>
        <end position="102"/>
    </location>
</feature>